<comment type="subcellular location">
    <subcellularLocation>
        <location evidence="5">Cytoplasm</location>
    </subcellularLocation>
    <text evidence="5">Localizes to the division site, in a FtsZ-dependent manner.</text>
</comment>
<comment type="subunit">
    <text evidence="5">Homodimer. Interacts with FtsZ.</text>
</comment>
<gene>
    <name evidence="5" type="primary">sepF</name>
    <name evidence="7" type="ORF">DI525_04810</name>
</gene>
<evidence type="ECO:0000256" key="5">
    <source>
        <dbReference type="HAMAP-Rule" id="MF_01197"/>
    </source>
</evidence>
<dbReference type="AlphaFoldDB" id="A0A2W5T0Z3"/>
<dbReference type="HAMAP" id="MF_01197">
    <property type="entry name" value="SepF"/>
    <property type="match status" value="1"/>
</dbReference>
<evidence type="ECO:0000256" key="4">
    <source>
        <dbReference type="ARBA" id="ARBA00044936"/>
    </source>
</evidence>
<comment type="caution">
    <text evidence="7">The sequence shown here is derived from an EMBL/GenBank/DDBJ whole genome shotgun (WGS) entry which is preliminary data.</text>
</comment>
<keyword evidence="5" id="KW-0963">Cytoplasm</keyword>
<keyword evidence="1 5" id="KW-0132">Cell division</keyword>
<evidence type="ECO:0000313" key="8">
    <source>
        <dbReference type="Proteomes" id="UP000249432"/>
    </source>
</evidence>
<evidence type="ECO:0000256" key="6">
    <source>
        <dbReference type="SAM" id="MobiDB-lite"/>
    </source>
</evidence>
<keyword evidence="2 5" id="KW-0717">Septation</keyword>
<reference evidence="7 8" key="1">
    <citation type="submission" date="2017-08" db="EMBL/GenBank/DDBJ databases">
        <title>Infants hospitalized years apart are colonized by the same room-sourced microbial strains.</title>
        <authorList>
            <person name="Brooks B."/>
            <person name="Olm M.R."/>
            <person name="Firek B.A."/>
            <person name="Baker R."/>
            <person name="Thomas B.C."/>
            <person name="Morowitz M.J."/>
            <person name="Banfield J.F."/>
        </authorList>
    </citation>
    <scope>NUCLEOTIDE SEQUENCE [LARGE SCALE GENOMIC DNA]</scope>
    <source>
        <strain evidence="7">S2_003_000_R1_3</strain>
    </source>
</reference>
<dbReference type="EMBL" id="QFRA01000008">
    <property type="protein sequence ID" value="PZR05145.1"/>
    <property type="molecule type" value="Genomic_DNA"/>
</dbReference>
<dbReference type="InterPro" id="IPR038594">
    <property type="entry name" value="SepF-like_sf"/>
</dbReference>
<evidence type="ECO:0000256" key="1">
    <source>
        <dbReference type="ARBA" id="ARBA00022618"/>
    </source>
</evidence>
<evidence type="ECO:0000256" key="3">
    <source>
        <dbReference type="ARBA" id="ARBA00023306"/>
    </source>
</evidence>
<dbReference type="Gene3D" id="3.30.110.150">
    <property type="entry name" value="SepF-like protein"/>
    <property type="match status" value="1"/>
</dbReference>
<dbReference type="Proteomes" id="UP000249432">
    <property type="component" value="Unassembled WGS sequence"/>
</dbReference>
<sequence>MAGSMDKVKEFFGLQPVEDYKRDSYYDDDYEDYDDYDDRPVERERHADSYSRDSYGYRSGSSYGGSRYYSSSTPESRGTTTETPREPEIVRITLASFRQAHQIGEAFRNGDIVVYDVSAMEKSQAQRVADFAAGIQIALDARTEKLTPRKFALIPKGVRLDDEQKEQLKEPDSL</sequence>
<comment type="similarity">
    <text evidence="5">Belongs to the SepF family.</text>
</comment>
<proteinExistence type="inferred from homology"/>
<organism evidence="7 8">
    <name type="scientific">Corynebacterium kroppenstedtii</name>
    <dbReference type="NCBI Taxonomy" id="161879"/>
    <lineage>
        <taxon>Bacteria</taxon>
        <taxon>Bacillati</taxon>
        <taxon>Actinomycetota</taxon>
        <taxon>Actinomycetes</taxon>
        <taxon>Mycobacteriales</taxon>
        <taxon>Corynebacteriaceae</taxon>
        <taxon>Corynebacterium</taxon>
    </lineage>
</organism>
<dbReference type="InterPro" id="IPR007561">
    <property type="entry name" value="Cell_div_SepF/SepF-rel"/>
</dbReference>
<dbReference type="PANTHER" id="PTHR35798:SF1">
    <property type="entry name" value="CELL DIVISION PROTEIN SEPF"/>
    <property type="match status" value="1"/>
</dbReference>
<feature type="compositionally biased region" description="Acidic residues" evidence="6">
    <location>
        <begin position="26"/>
        <end position="37"/>
    </location>
</feature>
<dbReference type="PANTHER" id="PTHR35798">
    <property type="entry name" value="CELL DIVISION PROTEIN SEPF"/>
    <property type="match status" value="1"/>
</dbReference>
<dbReference type="RefSeq" id="WP_303734646.1">
    <property type="nucleotide sequence ID" value="NZ_CAKZHK010000008.1"/>
</dbReference>
<feature type="compositionally biased region" description="Low complexity" evidence="6">
    <location>
        <begin position="52"/>
        <end position="82"/>
    </location>
</feature>
<dbReference type="InterPro" id="IPR023052">
    <property type="entry name" value="Cell_div_SepF"/>
</dbReference>
<evidence type="ECO:0000256" key="2">
    <source>
        <dbReference type="ARBA" id="ARBA00023210"/>
    </source>
</evidence>
<accession>A0A2W5T0Z3</accession>
<dbReference type="GO" id="GO:0005737">
    <property type="term" value="C:cytoplasm"/>
    <property type="evidence" value="ECO:0007669"/>
    <property type="project" value="UniProtKB-SubCell"/>
</dbReference>
<dbReference type="Pfam" id="PF04472">
    <property type="entry name" value="SepF"/>
    <property type="match status" value="1"/>
</dbReference>
<evidence type="ECO:0000313" key="7">
    <source>
        <dbReference type="EMBL" id="PZR05145.1"/>
    </source>
</evidence>
<feature type="compositionally biased region" description="Basic and acidic residues" evidence="6">
    <location>
        <begin position="38"/>
        <end position="51"/>
    </location>
</feature>
<dbReference type="GO" id="GO:0000917">
    <property type="term" value="P:division septum assembly"/>
    <property type="evidence" value="ECO:0007669"/>
    <property type="project" value="UniProtKB-KW"/>
</dbReference>
<dbReference type="GO" id="GO:0043093">
    <property type="term" value="P:FtsZ-dependent cytokinesis"/>
    <property type="evidence" value="ECO:0007669"/>
    <property type="project" value="UniProtKB-UniRule"/>
</dbReference>
<feature type="region of interest" description="Disordered" evidence="6">
    <location>
        <begin position="23"/>
        <end position="87"/>
    </location>
</feature>
<protein>
    <recommendedName>
        <fullName evidence="5">Cell division protein SepF</fullName>
    </recommendedName>
</protein>
<keyword evidence="3 5" id="KW-0131">Cell cycle</keyword>
<name>A0A2W5T0Z3_9CORY</name>
<comment type="function">
    <text evidence="4 5">Cell division protein that is part of the divisome complex and is recruited early to the Z-ring. Probably stimulates Z-ring formation, perhaps through the cross-linking of FtsZ protofilaments. Its function overlaps with FtsA.</text>
</comment>